<accession>A0A516GQ90</accession>
<dbReference type="InterPro" id="IPR050683">
    <property type="entry name" value="Bact_Polysacc_Export_ATP-bd"/>
</dbReference>
<keyword evidence="3" id="KW-0547">Nucleotide-binding</keyword>
<comment type="similarity">
    <text evidence="1">Belongs to the ABC transporter superfamily.</text>
</comment>
<dbReference type="AlphaFoldDB" id="A0A516GQ90"/>
<dbReference type="KEGG" id="fop:FNB79_06700"/>
<dbReference type="InterPro" id="IPR027417">
    <property type="entry name" value="P-loop_NTPase"/>
</dbReference>
<proteinExistence type="inferred from homology"/>
<dbReference type="PANTHER" id="PTHR46743">
    <property type="entry name" value="TEICHOIC ACIDS EXPORT ATP-BINDING PROTEIN TAGH"/>
    <property type="match status" value="1"/>
</dbReference>
<dbReference type="InterPro" id="IPR017871">
    <property type="entry name" value="ABC_transporter-like_CS"/>
</dbReference>
<dbReference type="GO" id="GO:0016887">
    <property type="term" value="F:ATP hydrolysis activity"/>
    <property type="evidence" value="ECO:0007669"/>
    <property type="project" value="InterPro"/>
</dbReference>
<dbReference type="Pfam" id="PF00005">
    <property type="entry name" value="ABC_tran"/>
    <property type="match status" value="1"/>
</dbReference>
<name>A0A516GQ90_9FLAO</name>
<dbReference type="GO" id="GO:0005524">
    <property type="term" value="F:ATP binding"/>
    <property type="evidence" value="ECO:0007669"/>
    <property type="project" value="UniProtKB-KW"/>
</dbReference>
<evidence type="ECO:0000259" key="5">
    <source>
        <dbReference type="PROSITE" id="PS50893"/>
    </source>
</evidence>
<sequence length="401" mass="44949">MSEVLVKVENVSKKFSKDFKKSLWYGVKDMSSALFTNQSNQNILRPSEFWAVKDVSFELRRGECLGLIGHNGAGKSTLLKILNGLIRPDEGKITMNGRVGALIELGAGFNPILTGRENIYNNGSVLGFSKKEIDAKLETIIEFSEIGEFIDAPVRNYSSGMKVRLGFAVAAQMEPDILIIDEVLAVGDMNFKLKCLRTIDELLKTTAVIFVSHAMPQISRLCNKIILMDHGSCLYNGNDVSHAIDVYYSKLANNGLQLDLKNEHAELLSISIGNTNDQESIPQIKRLEDLVINLECKVKKEYANPICILSIFDNEQKPIGTLINTNGLKSNISHYDDVYNFYKSKVTISRINLSKGIYSITFLVTEALMFKPLFRVQGVQDFQILSKIDLYPPVEFEGDWE</sequence>
<reference evidence="6 7" key="1">
    <citation type="submission" date="2019-07" db="EMBL/GenBank/DDBJ databases">
        <title>Genome sequencing for Formosa sp. PS13.</title>
        <authorList>
            <person name="Park S.-J."/>
        </authorList>
    </citation>
    <scope>NUCLEOTIDE SEQUENCE [LARGE SCALE GENOMIC DNA]</scope>
    <source>
        <strain evidence="6 7">PS13</strain>
    </source>
</reference>
<dbReference type="GO" id="GO:0140359">
    <property type="term" value="F:ABC-type transporter activity"/>
    <property type="evidence" value="ECO:0007669"/>
    <property type="project" value="InterPro"/>
</dbReference>
<dbReference type="SMART" id="SM00382">
    <property type="entry name" value="AAA"/>
    <property type="match status" value="1"/>
</dbReference>
<dbReference type="OrthoDB" id="9801987at2"/>
<evidence type="ECO:0000313" key="6">
    <source>
        <dbReference type="EMBL" id="QDO93676.1"/>
    </source>
</evidence>
<dbReference type="InterPro" id="IPR003593">
    <property type="entry name" value="AAA+_ATPase"/>
</dbReference>
<dbReference type="EMBL" id="CP041637">
    <property type="protein sequence ID" value="QDO93676.1"/>
    <property type="molecule type" value="Genomic_DNA"/>
</dbReference>
<dbReference type="Gene3D" id="2.70.50.60">
    <property type="entry name" value="abc- transporter (atp binding component) like domain"/>
    <property type="match status" value="1"/>
</dbReference>
<dbReference type="Gene3D" id="3.40.50.300">
    <property type="entry name" value="P-loop containing nucleotide triphosphate hydrolases"/>
    <property type="match status" value="1"/>
</dbReference>
<protein>
    <submittedName>
        <fullName evidence="6">ABC transporter ATP-binding protein</fullName>
    </submittedName>
</protein>
<keyword evidence="7" id="KW-1185">Reference proteome</keyword>
<gene>
    <name evidence="6" type="ORF">FNB79_06700</name>
</gene>
<evidence type="ECO:0000256" key="1">
    <source>
        <dbReference type="ARBA" id="ARBA00005417"/>
    </source>
</evidence>
<feature type="domain" description="ABC transporter" evidence="5">
    <location>
        <begin position="6"/>
        <end position="255"/>
    </location>
</feature>
<keyword evidence="2" id="KW-0813">Transport</keyword>
<evidence type="ECO:0000256" key="4">
    <source>
        <dbReference type="ARBA" id="ARBA00022840"/>
    </source>
</evidence>
<evidence type="ECO:0000256" key="2">
    <source>
        <dbReference type="ARBA" id="ARBA00022448"/>
    </source>
</evidence>
<dbReference type="GO" id="GO:0016020">
    <property type="term" value="C:membrane"/>
    <property type="evidence" value="ECO:0007669"/>
    <property type="project" value="InterPro"/>
</dbReference>
<dbReference type="Proteomes" id="UP000319209">
    <property type="component" value="Chromosome"/>
</dbReference>
<dbReference type="PROSITE" id="PS50893">
    <property type="entry name" value="ABC_TRANSPORTER_2"/>
    <property type="match status" value="1"/>
</dbReference>
<dbReference type="PANTHER" id="PTHR46743:SF2">
    <property type="entry name" value="TEICHOIC ACIDS EXPORT ATP-BINDING PROTEIN TAGH"/>
    <property type="match status" value="1"/>
</dbReference>
<dbReference type="RefSeq" id="WP_143380578.1">
    <property type="nucleotide sequence ID" value="NZ_CP041637.1"/>
</dbReference>
<dbReference type="PROSITE" id="PS00211">
    <property type="entry name" value="ABC_TRANSPORTER_1"/>
    <property type="match status" value="1"/>
</dbReference>
<evidence type="ECO:0000313" key="7">
    <source>
        <dbReference type="Proteomes" id="UP000319209"/>
    </source>
</evidence>
<evidence type="ECO:0000256" key="3">
    <source>
        <dbReference type="ARBA" id="ARBA00022741"/>
    </source>
</evidence>
<organism evidence="6 7">
    <name type="scientific">Formosa sediminum</name>
    <dbReference type="NCBI Taxonomy" id="2594004"/>
    <lineage>
        <taxon>Bacteria</taxon>
        <taxon>Pseudomonadati</taxon>
        <taxon>Bacteroidota</taxon>
        <taxon>Flavobacteriia</taxon>
        <taxon>Flavobacteriales</taxon>
        <taxon>Flavobacteriaceae</taxon>
        <taxon>Formosa</taxon>
    </lineage>
</organism>
<dbReference type="CDD" id="cd03220">
    <property type="entry name" value="ABC_KpsT_Wzt"/>
    <property type="match status" value="1"/>
</dbReference>
<dbReference type="InterPro" id="IPR003439">
    <property type="entry name" value="ABC_transporter-like_ATP-bd"/>
</dbReference>
<dbReference type="InterPro" id="IPR015860">
    <property type="entry name" value="ABC_transpr_TagH-like"/>
</dbReference>
<keyword evidence="4 6" id="KW-0067">ATP-binding</keyword>
<dbReference type="SUPFAM" id="SSF52540">
    <property type="entry name" value="P-loop containing nucleoside triphosphate hydrolases"/>
    <property type="match status" value="1"/>
</dbReference>